<keyword evidence="4" id="KW-1185">Reference proteome</keyword>
<feature type="region of interest" description="Disordered" evidence="1">
    <location>
        <begin position="39"/>
        <end position="62"/>
    </location>
</feature>
<evidence type="ECO:0000313" key="4">
    <source>
        <dbReference type="Proteomes" id="UP000661607"/>
    </source>
</evidence>
<keyword evidence="2" id="KW-0472">Membrane</keyword>
<organism evidence="3 4">
    <name type="scientific">Nonomuraea africana</name>
    <dbReference type="NCBI Taxonomy" id="46171"/>
    <lineage>
        <taxon>Bacteria</taxon>
        <taxon>Bacillati</taxon>
        <taxon>Actinomycetota</taxon>
        <taxon>Actinomycetes</taxon>
        <taxon>Streptosporangiales</taxon>
        <taxon>Streptosporangiaceae</taxon>
        <taxon>Nonomuraea</taxon>
    </lineage>
</organism>
<dbReference type="RefSeq" id="WP_192776837.1">
    <property type="nucleotide sequence ID" value="NZ_BAAASY010000030.1"/>
</dbReference>
<dbReference type="EMBL" id="JADBEF010000001">
    <property type="protein sequence ID" value="MBE1562016.1"/>
    <property type="molecule type" value="Genomic_DNA"/>
</dbReference>
<dbReference type="Proteomes" id="UP000661607">
    <property type="component" value="Unassembled WGS sequence"/>
</dbReference>
<keyword evidence="2" id="KW-1133">Transmembrane helix</keyword>
<comment type="caution">
    <text evidence="3">The sequence shown here is derived from an EMBL/GenBank/DDBJ whole genome shotgun (WGS) entry which is preliminary data.</text>
</comment>
<accession>A0ABR9KJQ7</accession>
<reference evidence="3 4" key="1">
    <citation type="submission" date="2020-10" db="EMBL/GenBank/DDBJ databases">
        <title>Sequencing the genomes of 1000 actinobacteria strains.</title>
        <authorList>
            <person name="Klenk H.-P."/>
        </authorList>
    </citation>
    <scope>NUCLEOTIDE SEQUENCE [LARGE SCALE GENOMIC DNA]</scope>
    <source>
        <strain evidence="3 4">DSM 43748</strain>
    </source>
</reference>
<name>A0ABR9KJQ7_9ACTN</name>
<proteinExistence type="predicted"/>
<protein>
    <submittedName>
        <fullName evidence="3">Uncharacterized protein</fullName>
    </submittedName>
</protein>
<feature type="transmembrane region" description="Helical" evidence="2">
    <location>
        <begin position="12"/>
        <end position="31"/>
    </location>
</feature>
<evidence type="ECO:0000313" key="3">
    <source>
        <dbReference type="EMBL" id="MBE1562016.1"/>
    </source>
</evidence>
<gene>
    <name evidence="3" type="ORF">H4W81_004795</name>
</gene>
<evidence type="ECO:0000256" key="2">
    <source>
        <dbReference type="SAM" id="Phobius"/>
    </source>
</evidence>
<keyword evidence="2" id="KW-0812">Transmembrane</keyword>
<sequence>MRNAFASGLHAAALISGGLAAGLLVLALLLLRRVAPTGTRETPAAQEVRADDSPVPSLSRQL</sequence>
<evidence type="ECO:0000256" key="1">
    <source>
        <dbReference type="SAM" id="MobiDB-lite"/>
    </source>
</evidence>